<gene>
    <name evidence="1" type="ORF">PECAL_4P00140</name>
</gene>
<name>A0A8J2SRK8_9STRA</name>
<dbReference type="EMBL" id="CAKKNE010000004">
    <property type="protein sequence ID" value="CAH0372857.1"/>
    <property type="molecule type" value="Genomic_DNA"/>
</dbReference>
<protein>
    <submittedName>
        <fullName evidence="1">Uncharacterized protein</fullName>
    </submittedName>
</protein>
<evidence type="ECO:0000313" key="2">
    <source>
        <dbReference type="Proteomes" id="UP000789595"/>
    </source>
</evidence>
<proteinExistence type="predicted"/>
<reference evidence="1" key="1">
    <citation type="submission" date="2021-11" db="EMBL/GenBank/DDBJ databases">
        <authorList>
            <consortium name="Genoscope - CEA"/>
            <person name="William W."/>
        </authorList>
    </citation>
    <scope>NUCLEOTIDE SEQUENCE</scope>
</reference>
<dbReference type="AlphaFoldDB" id="A0A8J2SRK8"/>
<sequence length="198" mass="19969">MDTGTLTEGEKKAIKVALATAILRGANSNEDEDKPPRRDAIDAQLVAAREAAVLDAPAGSGDAVCQELALLARTRFAKSPQLLAAFLAASGVLAREAPASHAGALDAAVLRGTTAALSDLALDFAEGAAPARRAAAMRAAGPLIALFAELAAARLARAPEDGPGVAETTARLMRDLEPAPLAAALLADRFSCPLGAAA</sequence>
<comment type="caution">
    <text evidence="1">The sequence shown here is derived from an EMBL/GenBank/DDBJ whole genome shotgun (WGS) entry which is preliminary data.</text>
</comment>
<accession>A0A8J2SRK8</accession>
<keyword evidence="2" id="KW-1185">Reference proteome</keyword>
<evidence type="ECO:0000313" key="1">
    <source>
        <dbReference type="EMBL" id="CAH0372857.1"/>
    </source>
</evidence>
<dbReference type="Proteomes" id="UP000789595">
    <property type="component" value="Unassembled WGS sequence"/>
</dbReference>
<organism evidence="1 2">
    <name type="scientific">Pelagomonas calceolata</name>
    <dbReference type="NCBI Taxonomy" id="35677"/>
    <lineage>
        <taxon>Eukaryota</taxon>
        <taxon>Sar</taxon>
        <taxon>Stramenopiles</taxon>
        <taxon>Ochrophyta</taxon>
        <taxon>Pelagophyceae</taxon>
        <taxon>Pelagomonadales</taxon>
        <taxon>Pelagomonadaceae</taxon>
        <taxon>Pelagomonas</taxon>
    </lineage>
</organism>